<keyword evidence="3" id="KW-0813">Transport</keyword>
<dbReference type="Proteomes" id="UP001589818">
    <property type="component" value="Unassembled WGS sequence"/>
</dbReference>
<protein>
    <submittedName>
        <fullName evidence="7">ABC transporter substrate-binding protein</fullName>
    </submittedName>
</protein>
<gene>
    <name evidence="7" type="ORF">ACFFJ8_24940</name>
</gene>
<proteinExistence type="inferred from homology"/>
<dbReference type="EMBL" id="JBHLVF010000041">
    <property type="protein sequence ID" value="MFC0394593.1"/>
    <property type="molecule type" value="Genomic_DNA"/>
</dbReference>
<comment type="similarity">
    <text evidence="2">Belongs to the bacterial solute-binding protein 1 family.</text>
</comment>
<keyword evidence="8" id="KW-1185">Reference proteome</keyword>
<dbReference type="RefSeq" id="WP_204815778.1">
    <property type="nucleotide sequence ID" value="NZ_JANHOF010000001.1"/>
</dbReference>
<accession>A0ABV6JF96</accession>
<comment type="caution">
    <text evidence="7">The sequence shown here is derived from an EMBL/GenBank/DDBJ whole genome shotgun (WGS) entry which is preliminary data.</text>
</comment>
<evidence type="ECO:0000256" key="5">
    <source>
        <dbReference type="SAM" id="MobiDB-lite"/>
    </source>
</evidence>
<sequence>MAFNKRIVLLLCISMLLSVFLAACSGNNTPSNSGAAPDNKEQTTTNEPEETTEPDEPEPVVEEKHDPVTLTVMNWGGDLDFFTTLYEEFTKKYPWITVKAFGSGGGDVEGLSKLAALQSSGEPPDIVWPQTISKWMDGGNLEDLKPYMENDAILPTLGIQDGFLESWEMNGKIYAIPWTDDPWPIVINKDLMEKHGMEMPPNDWTYEDFRDMAKKATDPSAGEYGVSYNGVFKSAFANLLPVANGHAGARDFMNEDYTQSMLNTPEVLADLKWLKDLFTVDKVMMDVETFTKSGYADMADFHAGKALFSIAQPLKQLDDMVDFEWDILPAPRGTVSQPGIRNTSPLAMLSASKNKDAAWLFIRFQFEYEANKWRIENIGFPSMVKNDELDKLLQSKYEGQNYEALTISTSSCCTGIGPALFDGSTYYGTVDPAIAAMFNENKDISAIVPAIEDYNKRAAEYWKSIGVMK</sequence>
<feature type="signal peptide" evidence="6">
    <location>
        <begin position="1"/>
        <end position="23"/>
    </location>
</feature>
<evidence type="ECO:0000313" key="7">
    <source>
        <dbReference type="EMBL" id="MFC0394593.1"/>
    </source>
</evidence>
<feature type="chain" id="PRO_5046790839" evidence="6">
    <location>
        <begin position="24"/>
        <end position="469"/>
    </location>
</feature>
<dbReference type="Gene3D" id="3.40.190.10">
    <property type="entry name" value="Periplasmic binding protein-like II"/>
    <property type="match status" value="1"/>
</dbReference>
<evidence type="ECO:0000313" key="8">
    <source>
        <dbReference type="Proteomes" id="UP001589818"/>
    </source>
</evidence>
<dbReference type="PROSITE" id="PS51257">
    <property type="entry name" value="PROKAR_LIPOPROTEIN"/>
    <property type="match status" value="1"/>
</dbReference>
<evidence type="ECO:0000256" key="3">
    <source>
        <dbReference type="ARBA" id="ARBA00022448"/>
    </source>
</evidence>
<feature type="region of interest" description="Disordered" evidence="5">
    <location>
        <begin position="29"/>
        <end position="63"/>
    </location>
</feature>
<dbReference type="InterPro" id="IPR006059">
    <property type="entry name" value="SBP"/>
</dbReference>
<dbReference type="Pfam" id="PF01547">
    <property type="entry name" value="SBP_bac_1"/>
    <property type="match status" value="1"/>
</dbReference>
<evidence type="ECO:0000256" key="2">
    <source>
        <dbReference type="ARBA" id="ARBA00008520"/>
    </source>
</evidence>
<evidence type="ECO:0000256" key="4">
    <source>
        <dbReference type="ARBA" id="ARBA00022729"/>
    </source>
</evidence>
<dbReference type="PANTHER" id="PTHR43649:SF31">
    <property type="entry name" value="SN-GLYCEROL-3-PHOSPHATE-BINDING PERIPLASMIC PROTEIN UGPB"/>
    <property type="match status" value="1"/>
</dbReference>
<dbReference type="SUPFAM" id="SSF53850">
    <property type="entry name" value="Periplasmic binding protein-like II"/>
    <property type="match status" value="1"/>
</dbReference>
<feature type="compositionally biased region" description="Acidic residues" evidence="5">
    <location>
        <begin position="47"/>
        <end position="60"/>
    </location>
</feature>
<organism evidence="7 8">
    <name type="scientific">Paenibacillus mendelii</name>
    <dbReference type="NCBI Taxonomy" id="206163"/>
    <lineage>
        <taxon>Bacteria</taxon>
        <taxon>Bacillati</taxon>
        <taxon>Bacillota</taxon>
        <taxon>Bacilli</taxon>
        <taxon>Bacillales</taxon>
        <taxon>Paenibacillaceae</taxon>
        <taxon>Paenibacillus</taxon>
    </lineage>
</organism>
<name>A0ABV6JF96_9BACL</name>
<evidence type="ECO:0000256" key="6">
    <source>
        <dbReference type="SAM" id="SignalP"/>
    </source>
</evidence>
<evidence type="ECO:0000256" key="1">
    <source>
        <dbReference type="ARBA" id="ARBA00004196"/>
    </source>
</evidence>
<dbReference type="InterPro" id="IPR050490">
    <property type="entry name" value="Bact_solute-bd_prot1"/>
</dbReference>
<comment type="subcellular location">
    <subcellularLocation>
        <location evidence="1">Cell envelope</location>
    </subcellularLocation>
</comment>
<keyword evidence="4 6" id="KW-0732">Signal</keyword>
<dbReference type="PANTHER" id="PTHR43649">
    <property type="entry name" value="ARABINOSE-BINDING PROTEIN-RELATED"/>
    <property type="match status" value="1"/>
</dbReference>
<reference evidence="7 8" key="1">
    <citation type="submission" date="2024-09" db="EMBL/GenBank/DDBJ databases">
        <authorList>
            <person name="Sun Q."/>
            <person name="Mori K."/>
        </authorList>
    </citation>
    <scope>NUCLEOTIDE SEQUENCE [LARGE SCALE GENOMIC DNA]</scope>
    <source>
        <strain evidence="7 8">CCM 4839</strain>
    </source>
</reference>